<gene>
    <name evidence="2" type="ORF">LCGC14_0149460</name>
</gene>
<dbReference type="EMBL" id="LAZR01000053">
    <property type="protein sequence ID" value="KKN98085.1"/>
    <property type="molecule type" value="Genomic_DNA"/>
</dbReference>
<reference evidence="2" key="1">
    <citation type="journal article" date="2015" name="Nature">
        <title>Complex archaea that bridge the gap between prokaryotes and eukaryotes.</title>
        <authorList>
            <person name="Spang A."/>
            <person name="Saw J.H."/>
            <person name="Jorgensen S.L."/>
            <person name="Zaremba-Niedzwiedzka K."/>
            <person name="Martijn J."/>
            <person name="Lind A.E."/>
            <person name="van Eijk R."/>
            <person name="Schleper C."/>
            <person name="Guy L."/>
            <person name="Ettema T.J."/>
        </authorList>
    </citation>
    <scope>NUCLEOTIDE SEQUENCE</scope>
</reference>
<sequence length="49" mass="5595">MSEHTHRHNKEGPCHFSLMSLSAVKRLLFVAVPLLALWVLVVWAGGWLR</sequence>
<accession>A0A0F9UYN0</accession>
<keyword evidence="1" id="KW-0812">Transmembrane</keyword>
<name>A0A0F9UYN0_9ZZZZ</name>
<keyword evidence="1" id="KW-1133">Transmembrane helix</keyword>
<feature type="transmembrane region" description="Helical" evidence="1">
    <location>
        <begin position="27"/>
        <end position="48"/>
    </location>
</feature>
<protein>
    <submittedName>
        <fullName evidence="2">Uncharacterized protein</fullName>
    </submittedName>
</protein>
<proteinExistence type="predicted"/>
<keyword evidence="1" id="KW-0472">Membrane</keyword>
<evidence type="ECO:0000256" key="1">
    <source>
        <dbReference type="SAM" id="Phobius"/>
    </source>
</evidence>
<evidence type="ECO:0000313" key="2">
    <source>
        <dbReference type="EMBL" id="KKN98085.1"/>
    </source>
</evidence>
<dbReference type="AlphaFoldDB" id="A0A0F9UYN0"/>
<comment type="caution">
    <text evidence="2">The sequence shown here is derived from an EMBL/GenBank/DDBJ whole genome shotgun (WGS) entry which is preliminary data.</text>
</comment>
<organism evidence="2">
    <name type="scientific">marine sediment metagenome</name>
    <dbReference type="NCBI Taxonomy" id="412755"/>
    <lineage>
        <taxon>unclassified sequences</taxon>
        <taxon>metagenomes</taxon>
        <taxon>ecological metagenomes</taxon>
    </lineage>
</organism>